<dbReference type="EMBL" id="CM046116">
    <property type="protein sequence ID" value="KAI8421548.1"/>
    <property type="molecule type" value="Genomic_DNA"/>
</dbReference>
<protein>
    <submittedName>
        <fullName evidence="1">Uncharacterized protein</fullName>
    </submittedName>
</protein>
<comment type="caution">
    <text evidence="1">The sequence shown here is derived from an EMBL/GenBank/DDBJ whole genome shotgun (WGS) entry which is preliminary data.</text>
</comment>
<name>A0ACC0JBP7_CHOFU</name>
<sequence length="203" mass="23048">MYFSCRKTEDTAMSLEKCNSVATDKRVSQWEELMRKFSEAHKEECKFTVEYDTGLQPAGRSYLTADQPTREIPLGYYDTGDGFFDPKTKLIYKPTDLTYIIRCPSIREQQWILDNCRTNPIKPLGPREDLYEKWSEPMVTPEVPPPPAAASRVGAASSATSAHMEDQEIVSSPRRKSTKPVLDRRLGVDPALTSAFKITSHHQ</sequence>
<accession>A0ACC0JBP7</accession>
<evidence type="ECO:0000313" key="2">
    <source>
        <dbReference type="Proteomes" id="UP001064048"/>
    </source>
</evidence>
<gene>
    <name evidence="1" type="ORF">MSG28_009581</name>
</gene>
<proteinExistence type="predicted"/>
<reference evidence="1 2" key="1">
    <citation type="journal article" date="2022" name="Genome Biol. Evol.">
        <title>The Spruce Budworm Genome: Reconstructing the Evolutionary History of Antifreeze Proteins.</title>
        <authorList>
            <person name="Beliveau C."/>
            <person name="Gagne P."/>
            <person name="Picq S."/>
            <person name="Vernygora O."/>
            <person name="Keeling C.I."/>
            <person name="Pinkney K."/>
            <person name="Doucet D."/>
            <person name="Wen F."/>
            <person name="Johnston J.S."/>
            <person name="Maaroufi H."/>
            <person name="Boyle B."/>
            <person name="Laroche J."/>
            <person name="Dewar K."/>
            <person name="Juretic N."/>
            <person name="Blackburn G."/>
            <person name="Nisole A."/>
            <person name="Brunet B."/>
            <person name="Brandao M."/>
            <person name="Lumley L."/>
            <person name="Duan J."/>
            <person name="Quan G."/>
            <person name="Lucarotti C.J."/>
            <person name="Roe A.D."/>
            <person name="Sperling F.A.H."/>
            <person name="Levesque R.C."/>
            <person name="Cusson M."/>
        </authorList>
    </citation>
    <scope>NUCLEOTIDE SEQUENCE [LARGE SCALE GENOMIC DNA]</scope>
    <source>
        <strain evidence="1">Glfc:IPQL:Cfum</strain>
    </source>
</reference>
<keyword evidence="2" id="KW-1185">Reference proteome</keyword>
<organism evidence="1 2">
    <name type="scientific">Choristoneura fumiferana</name>
    <name type="common">Spruce budworm moth</name>
    <name type="synonym">Archips fumiferana</name>
    <dbReference type="NCBI Taxonomy" id="7141"/>
    <lineage>
        <taxon>Eukaryota</taxon>
        <taxon>Metazoa</taxon>
        <taxon>Ecdysozoa</taxon>
        <taxon>Arthropoda</taxon>
        <taxon>Hexapoda</taxon>
        <taxon>Insecta</taxon>
        <taxon>Pterygota</taxon>
        <taxon>Neoptera</taxon>
        <taxon>Endopterygota</taxon>
        <taxon>Lepidoptera</taxon>
        <taxon>Glossata</taxon>
        <taxon>Ditrysia</taxon>
        <taxon>Tortricoidea</taxon>
        <taxon>Tortricidae</taxon>
        <taxon>Tortricinae</taxon>
        <taxon>Choristoneura</taxon>
    </lineage>
</organism>
<dbReference type="Proteomes" id="UP001064048">
    <property type="component" value="Chromosome 16"/>
</dbReference>
<evidence type="ECO:0000313" key="1">
    <source>
        <dbReference type="EMBL" id="KAI8421548.1"/>
    </source>
</evidence>